<evidence type="ECO:0000256" key="1">
    <source>
        <dbReference type="SAM" id="MobiDB-lite"/>
    </source>
</evidence>
<proteinExistence type="predicted"/>
<dbReference type="EMBL" id="CP126219">
    <property type="protein sequence ID" value="WIA20545.1"/>
    <property type="molecule type" value="Genomic_DNA"/>
</dbReference>
<name>A0ABY8UGS6_TETOB</name>
<protein>
    <submittedName>
        <fullName evidence="2">Uncharacterized protein</fullName>
    </submittedName>
</protein>
<feature type="region of interest" description="Disordered" evidence="1">
    <location>
        <begin position="39"/>
        <end position="62"/>
    </location>
</feature>
<evidence type="ECO:0000313" key="2">
    <source>
        <dbReference type="EMBL" id="WIA20545.1"/>
    </source>
</evidence>
<evidence type="ECO:0000313" key="3">
    <source>
        <dbReference type="Proteomes" id="UP001244341"/>
    </source>
</evidence>
<organism evidence="2 3">
    <name type="scientific">Tetradesmus obliquus</name>
    <name type="common">Green alga</name>
    <name type="synonym">Acutodesmus obliquus</name>
    <dbReference type="NCBI Taxonomy" id="3088"/>
    <lineage>
        <taxon>Eukaryota</taxon>
        <taxon>Viridiplantae</taxon>
        <taxon>Chlorophyta</taxon>
        <taxon>core chlorophytes</taxon>
        <taxon>Chlorophyceae</taxon>
        <taxon>CS clade</taxon>
        <taxon>Sphaeropleales</taxon>
        <taxon>Scenedesmaceae</taxon>
        <taxon>Tetradesmus</taxon>
    </lineage>
</organism>
<reference evidence="2 3" key="1">
    <citation type="submission" date="2023-05" db="EMBL/GenBank/DDBJ databases">
        <title>A 100% complete, gapless, phased diploid assembly of the Scenedesmus obliquus UTEX 3031 genome.</title>
        <authorList>
            <person name="Biondi T.C."/>
            <person name="Hanschen E.R."/>
            <person name="Kwon T."/>
            <person name="Eng W."/>
            <person name="Kruse C.P.S."/>
            <person name="Koehler S.I."/>
            <person name="Kunde Y."/>
            <person name="Gleasner C.D."/>
            <person name="You Mak K.T."/>
            <person name="Polle J."/>
            <person name="Hovde B.T."/>
            <person name="Starkenburg S.R."/>
        </authorList>
    </citation>
    <scope>NUCLEOTIDE SEQUENCE [LARGE SCALE GENOMIC DNA]</scope>
    <source>
        <strain evidence="2 3">DOE0152z</strain>
    </source>
</reference>
<gene>
    <name evidence="2" type="ORF">OEZ85_004937</name>
</gene>
<feature type="compositionally biased region" description="Low complexity" evidence="1">
    <location>
        <begin position="39"/>
        <end position="56"/>
    </location>
</feature>
<accession>A0ABY8UGS6</accession>
<dbReference type="Proteomes" id="UP001244341">
    <property type="component" value="Chromosome 12b"/>
</dbReference>
<keyword evidence="3" id="KW-1185">Reference proteome</keyword>
<sequence length="119" mass="12227">MSAPDYSDLFGSTELSDIAIVLAEHAEDVPLLAAVDSLSLHGDSSSSSSSSSLSSSTAAVAEKEGVRVIPGHRFVLYGSSSFCKAKLLNWKGEGDNGMKELCIPVPTAVGPSNVAQSSP</sequence>